<name>A0A1U5NHU8_9MYCO</name>
<dbReference type="SMR" id="A0A1U5NHU8"/>
<feature type="binding site" evidence="6">
    <location>
        <position position="59"/>
    </location>
    <ligand>
        <name>FMN</name>
        <dbReference type="ChEBI" id="CHEBI:58210"/>
    </ligand>
</feature>
<keyword evidence="2 6" id="KW-0288">FMN</keyword>
<dbReference type="CDD" id="cd01095">
    <property type="entry name" value="Nitrilotriacetate_monoxgenase"/>
    <property type="match status" value="1"/>
</dbReference>
<dbReference type="InterPro" id="IPR016215">
    <property type="entry name" value="NTA_MOA"/>
</dbReference>
<dbReference type="InterPro" id="IPR011251">
    <property type="entry name" value="Luciferase-like_dom"/>
</dbReference>
<dbReference type="Gene3D" id="3.20.20.30">
    <property type="entry name" value="Luciferase-like domain"/>
    <property type="match status" value="1"/>
</dbReference>
<dbReference type="GO" id="GO:0018529">
    <property type="term" value="F:nitrilotriacetate monooxygenase activity"/>
    <property type="evidence" value="ECO:0007669"/>
    <property type="project" value="UniProtKB-EC"/>
</dbReference>
<dbReference type="EMBL" id="FVGW01000019">
    <property type="protein sequence ID" value="SKM94043.1"/>
    <property type="molecule type" value="Genomic_DNA"/>
</dbReference>
<organism evidence="9 10">
    <name type="scientific">Mycobacteroides abscessus subsp. massiliense</name>
    <dbReference type="NCBI Taxonomy" id="1962118"/>
    <lineage>
        <taxon>Bacteria</taxon>
        <taxon>Bacillati</taxon>
        <taxon>Actinomycetota</taxon>
        <taxon>Actinomycetes</taxon>
        <taxon>Mycobacteriales</taxon>
        <taxon>Mycobacteriaceae</taxon>
        <taxon>Mycobacteroides</taxon>
        <taxon>Mycobacteroides abscessus</taxon>
    </lineage>
</organism>
<dbReference type="SUPFAM" id="SSF51679">
    <property type="entry name" value="Bacterial luciferase-like"/>
    <property type="match status" value="1"/>
</dbReference>
<accession>A0A1U5NHU8</accession>
<evidence type="ECO:0000256" key="4">
    <source>
        <dbReference type="ARBA" id="ARBA00023033"/>
    </source>
</evidence>
<evidence type="ECO:0000256" key="3">
    <source>
        <dbReference type="ARBA" id="ARBA00023002"/>
    </source>
</evidence>
<dbReference type="PIRSF" id="PIRSF000337">
    <property type="entry name" value="NTA_MOA"/>
    <property type="match status" value="1"/>
</dbReference>
<evidence type="ECO:0000256" key="5">
    <source>
        <dbReference type="ARBA" id="ARBA00033748"/>
    </source>
</evidence>
<feature type="binding site" evidence="6">
    <location>
        <position position="231"/>
    </location>
    <ligand>
        <name>FMN</name>
        <dbReference type="ChEBI" id="CHEBI:58210"/>
    </ligand>
</feature>
<keyword evidence="1 6" id="KW-0285">Flavoprotein</keyword>
<proteinExistence type="inferred from homology"/>
<keyword evidence="4" id="KW-0503">Monooxygenase</keyword>
<dbReference type="PANTHER" id="PTHR30011:SF16">
    <property type="entry name" value="C2H2 FINGER DOMAIN TRANSCRIPTION FACTOR (EUROFUNG)-RELATED"/>
    <property type="match status" value="1"/>
</dbReference>
<evidence type="ECO:0000313" key="9">
    <source>
        <dbReference type="EMBL" id="SKM94043.1"/>
    </source>
</evidence>
<evidence type="ECO:0000256" key="2">
    <source>
        <dbReference type="ARBA" id="ARBA00022643"/>
    </source>
</evidence>
<evidence type="ECO:0000259" key="8">
    <source>
        <dbReference type="Pfam" id="PF00296"/>
    </source>
</evidence>
<dbReference type="PANTHER" id="PTHR30011">
    <property type="entry name" value="ALKANESULFONATE MONOOXYGENASE-RELATED"/>
    <property type="match status" value="1"/>
</dbReference>
<evidence type="ECO:0000256" key="1">
    <source>
        <dbReference type="ARBA" id="ARBA00022630"/>
    </source>
</evidence>
<comment type="similarity">
    <text evidence="5">Belongs to the NtaA/SnaA/DszA monooxygenase family.</text>
</comment>
<sequence length="474" mass="51907">MAQRRQLHLAGFFSAGNVTHAHGAWRHTDASNGFLTGKYYQHIARTLERGKFDLLFLPDGLAVEDSYGDDLRTGVGLGGQGAVALEPASVIATMAAVTEHLGLGATISATYYPPYHVARVFATLDQLSGGRVSWNVVTSLNDAEARNFGIDQHLEHDARYDRADEFLDAVKKLWNSWDEDALVLDKAAGVFADPTKVHYVDHHGEWLNVRGPLQVPRSPQGEPVILQAGLSPRGRRFAGRWAEAVFSVAPDLGLMQATYHDIKAQVKAAGRDPDQTKIFTAVMPVLGETEAVAQDRLEYLNSLVHPEVGLSTLSSHTGINLAEYPLDTPITTILRDLQDRNVPTQLHMFAAAMHAEELTLAELGRRYGTNVGFVPQWAGTAEQIAEELIRHFDAGAADGFIVSPAFLPGAYDEFVDQVVPVLQDRGYFRTEYEGNTLRDHLGLREPRPLGQPSWQAASAPETPVQNLIPASSTH</sequence>
<feature type="binding site" evidence="6">
    <location>
        <position position="106"/>
    </location>
    <ligand>
        <name>FMN</name>
        <dbReference type="ChEBI" id="CHEBI:58210"/>
    </ligand>
</feature>
<protein>
    <submittedName>
        <fullName evidence="9">Dibenzothiophene desulfurization enzyme A</fullName>
        <ecNumber evidence="9">1.14.14.10</ecNumber>
    </submittedName>
</protein>
<dbReference type="RefSeq" id="WP_005137358.1">
    <property type="nucleotide sequence ID" value="NZ_CP021122.1"/>
</dbReference>
<dbReference type="EC" id="1.14.14.10" evidence="9"/>
<evidence type="ECO:0000256" key="7">
    <source>
        <dbReference type="SAM" id="MobiDB-lite"/>
    </source>
</evidence>
<reference evidence="9 10" key="1">
    <citation type="submission" date="2016-11" db="EMBL/GenBank/DDBJ databases">
        <authorList>
            <consortium name="Pathogen Informatics"/>
        </authorList>
    </citation>
    <scope>NUCLEOTIDE SEQUENCE [LARGE SCALE GENOMIC DNA]</scope>
    <source>
        <strain evidence="9 10">911</strain>
    </source>
</reference>
<dbReference type="InterPro" id="IPR036661">
    <property type="entry name" value="Luciferase-like_sf"/>
</dbReference>
<gene>
    <name evidence="9" type="primary">ntaA_3</name>
    <name evidence="9" type="ORF">SAMEA2259716_05554</name>
</gene>
<dbReference type="Proteomes" id="UP000190074">
    <property type="component" value="Unassembled WGS sequence"/>
</dbReference>
<dbReference type="InterPro" id="IPR051260">
    <property type="entry name" value="Diverse_substr_monoxygenases"/>
</dbReference>
<evidence type="ECO:0000313" key="10">
    <source>
        <dbReference type="Proteomes" id="UP000190074"/>
    </source>
</evidence>
<keyword evidence="3 9" id="KW-0560">Oxidoreductase</keyword>
<feature type="binding site" evidence="6">
    <location>
        <position position="156"/>
    </location>
    <ligand>
        <name>FMN</name>
        <dbReference type="ChEBI" id="CHEBI:58210"/>
    </ligand>
</feature>
<feature type="domain" description="Luciferase-like" evidence="8">
    <location>
        <begin position="22"/>
        <end position="395"/>
    </location>
</feature>
<dbReference type="NCBIfam" id="TIGR03860">
    <property type="entry name" value="FMN_nitrolo"/>
    <property type="match status" value="1"/>
</dbReference>
<evidence type="ECO:0000256" key="6">
    <source>
        <dbReference type="PIRSR" id="PIRSR000337-1"/>
    </source>
</evidence>
<feature type="region of interest" description="Disordered" evidence="7">
    <location>
        <begin position="441"/>
        <end position="474"/>
    </location>
</feature>
<dbReference type="AlphaFoldDB" id="A0A1U5NHU8"/>
<feature type="compositionally biased region" description="Polar residues" evidence="7">
    <location>
        <begin position="463"/>
        <end position="474"/>
    </location>
</feature>
<dbReference type="Pfam" id="PF00296">
    <property type="entry name" value="Bac_luciferase"/>
    <property type="match status" value="1"/>
</dbReference>
<feature type="binding site" evidence="6">
    <location>
        <position position="160"/>
    </location>
    <ligand>
        <name>FMN</name>
        <dbReference type="ChEBI" id="CHEBI:58210"/>
    </ligand>
</feature>